<evidence type="ECO:0000313" key="1">
    <source>
        <dbReference type="EMBL" id="KAI6081097.1"/>
    </source>
</evidence>
<name>A0ACC0CL47_9PEZI</name>
<accession>A0ACC0CL47</accession>
<reference evidence="1 2" key="1">
    <citation type="journal article" date="2022" name="New Phytol.">
        <title>Ecological generalism drives hyperdiversity of secondary metabolite gene clusters in xylarialean endophytes.</title>
        <authorList>
            <person name="Franco M.E.E."/>
            <person name="Wisecaver J.H."/>
            <person name="Arnold A.E."/>
            <person name="Ju Y.M."/>
            <person name="Slot J.C."/>
            <person name="Ahrendt S."/>
            <person name="Moore L.P."/>
            <person name="Eastman K.E."/>
            <person name="Scott K."/>
            <person name="Konkel Z."/>
            <person name="Mondo S.J."/>
            <person name="Kuo A."/>
            <person name="Hayes R.D."/>
            <person name="Haridas S."/>
            <person name="Andreopoulos B."/>
            <person name="Riley R."/>
            <person name="LaButti K."/>
            <person name="Pangilinan J."/>
            <person name="Lipzen A."/>
            <person name="Amirebrahimi M."/>
            <person name="Yan J."/>
            <person name="Adam C."/>
            <person name="Keymanesh K."/>
            <person name="Ng V."/>
            <person name="Louie K."/>
            <person name="Northen T."/>
            <person name="Drula E."/>
            <person name="Henrissat B."/>
            <person name="Hsieh H.M."/>
            <person name="Youens-Clark K."/>
            <person name="Lutzoni F."/>
            <person name="Miadlikowska J."/>
            <person name="Eastwood D.C."/>
            <person name="Hamelin R.C."/>
            <person name="Grigoriev I.V."/>
            <person name="U'Ren J.M."/>
        </authorList>
    </citation>
    <scope>NUCLEOTIDE SEQUENCE [LARGE SCALE GENOMIC DNA]</scope>
    <source>
        <strain evidence="1 2">ER1909</strain>
    </source>
</reference>
<comment type="caution">
    <text evidence="1">The sequence shown here is derived from an EMBL/GenBank/DDBJ whole genome shotgun (WGS) entry which is preliminary data.</text>
</comment>
<keyword evidence="2" id="KW-1185">Reference proteome</keyword>
<proteinExistence type="predicted"/>
<gene>
    <name evidence="1" type="ORF">F4821DRAFT_250083</name>
</gene>
<dbReference type="Proteomes" id="UP001497680">
    <property type="component" value="Unassembled WGS sequence"/>
</dbReference>
<organism evidence="1 2">
    <name type="scientific">Hypoxylon rubiginosum</name>
    <dbReference type="NCBI Taxonomy" id="110542"/>
    <lineage>
        <taxon>Eukaryota</taxon>
        <taxon>Fungi</taxon>
        <taxon>Dikarya</taxon>
        <taxon>Ascomycota</taxon>
        <taxon>Pezizomycotina</taxon>
        <taxon>Sordariomycetes</taxon>
        <taxon>Xylariomycetidae</taxon>
        <taxon>Xylariales</taxon>
        <taxon>Hypoxylaceae</taxon>
        <taxon>Hypoxylon</taxon>
    </lineage>
</organism>
<dbReference type="EMBL" id="MU394408">
    <property type="protein sequence ID" value="KAI6081097.1"/>
    <property type="molecule type" value="Genomic_DNA"/>
</dbReference>
<evidence type="ECO:0000313" key="2">
    <source>
        <dbReference type="Proteomes" id="UP001497680"/>
    </source>
</evidence>
<sequence length="238" mass="27249">MSNEIVFFDLPSKTGKAWSLNPWKTRLALNFKGLPYKTEWVEYPDIKPRFQDHLPPADLYTIPAIILPDGTWIMDSWKIADALEEKYPEPSLRLNSPYVERLRGDLVKMASYLPGIYKPKVCKLVLNEASAGYFRRTREEDEGMTLEQLEAEKGGAKAWAAAKPYFNKITALLKENSEGPFFEGKTVGYVDFVWAGFLIFFSRFGEDVWADLLEASGDAEAHLKFLEAVKPWSERDDH</sequence>
<protein>
    <submittedName>
        <fullName evidence="1">Glutathione S-transferase</fullName>
    </submittedName>
</protein>